<name>A0ABS6C5Z9_9CLOT</name>
<organism evidence="2 3">
    <name type="scientific">Clostridium algidicarnis</name>
    <dbReference type="NCBI Taxonomy" id="37659"/>
    <lineage>
        <taxon>Bacteria</taxon>
        <taxon>Bacillati</taxon>
        <taxon>Bacillota</taxon>
        <taxon>Clostridia</taxon>
        <taxon>Eubacteriales</taxon>
        <taxon>Clostridiaceae</taxon>
        <taxon>Clostridium</taxon>
    </lineage>
</organism>
<dbReference type="RefSeq" id="WP_216132760.1">
    <property type="nucleotide sequence ID" value="NZ_JAHLDG010000025.1"/>
</dbReference>
<reference evidence="2 3" key="1">
    <citation type="submission" date="2021-06" db="EMBL/GenBank/DDBJ databases">
        <title>Clostridia strains as spoilage organisms.</title>
        <authorList>
            <person name="Wambui J."/>
            <person name="Stephan R."/>
            <person name="Stevens M.J.A."/>
        </authorList>
    </citation>
    <scope>NUCLEOTIDE SEQUENCE [LARGE SCALE GENOMIC DNA]</scope>
    <source>
        <strain evidence="2 3">CM013</strain>
    </source>
</reference>
<evidence type="ECO:0000256" key="1">
    <source>
        <dbReference type="SAM" id="Coils"/>
    </source>
</evidence>
<proteinExistence type="predicted"/>
<keyword evidence="3" id="KW-1185">Reference proteome</keyword>
<accession>A0ABS6C5Z9</accession>
<keyword evidence="1" id="KW-0175">Coiled coil</keyword>
<gene>
    <name evidence="2" type="ORF">KPL27_12605</name>
</gene>
<feature type="coiled-coil region" evidence="1">
    <location>
        <begin position="65"/>
        <end position="92"/>
    </location>
</feature>
<comment type="caution">
    <text evidence="2">The sequence shown here is derived from an EMBL/GenBank/DDBJ whole genome shotgun (WGS) entry which is preliminary data.</text>
</comment>
<sequence length="132" mass="15707">MNIEQIKNQGLKETEYNDSFFKRLTKSKYQYYKEGYTVCGDYYARVLDELKKDIKESKDALKPKIKEKDEIIAILKNKLMEYQNQEKGYSNEEAETAHIINECLQLFIEEKILLEDTHFENLPERVLIGLED</sequence>
<protein>
    <submittedName>
        <fullName evidence="2">Uncharacterized protein</fullName>
    </submittedName>
</protein>
<dbReference type="Proteomes" id="UP000740830">
    <property type="component" value="Unassembled WGS sequence"/>
</dbReference>
<dbReference type="EMBL" id="JAHLDG010000025">
    <property type="protein sequence ID" value="MBU3220918.1"/>
    <property type="molecule type" value="Genomic_DNA"/>
</dbReference>
<evidence type="ECO:0000313" key="3">
    <source>
        <dbReference type="Proteomes" id="UP000740830"/>
    </source>
</evidence>
<evidence type="ECO:0000313" key="2">
    <source>
        <dbReference type="EMBL" id="MBU3220918.1"/>
    </source>
</evidence>